<dbReference type="Proteomes" id="UP000824205">
    <property type="component" value="Unassembled WGS sequence"/>
</dbReference>
<dbReference type="InterPro" id="IPR024499">
    <property type="entry name" value="Mbeg1-like"/>
</dbReference>
<dbReference type="InterPro" id="IPR029058">
    <property type="entry name" value="AB_hydrolase_fold"/>
</dbReference>
<reference evidence="1" key="1">
    <citation type="journal article" date="2021" name="PeerJ">
        <title>Extensive microbial diversity within the chicken gut microbiome revealed by metagenomics and culture.</title>
        <authorList>
            <person name="Gilroy R."/>
            <person name="Ravi A."/>
            <person name="Getino M."/>
            <person name="Pursley I."/>
            <person name="Horton D.L."/>
            <person name="Alikhan N.F."/>
            <person name="Baker D."/>
            <person name="Gharbi K."/>
            <person name="Hall N."/>
            <person name="Watson M."/>
            <person name="Adriaenssens E.M."/>
            <person name="Foster-Nyarko E."/>
            <person name="Jarju S."/>
            <person name="Secka A."/>
            <person name="Antonio M."/>
            <person name="Oren A."/>
            <person name="Chaudhuri R.R."/>
            <person name="La Ragione R."/>
            <person name="Hildebrand F."/>
            <person name="Pallen M.J."/>
        </authorList>
    </citation>
    <scope>NUCLEOTIDE SEQUENCE</scope>
    <source>
        <strain evidence="1">421</strain>
    </source>
</reference>
<dbReference type="SUPFAM" id="SSF53474">
    <property type="entry name" value="alpha/beta-Hydrolases"/>
    <property type="match status" value="1"/>
</dbReference>
<evidence type="ECO:0000313" key="1">
    <source>
        <dbReference type="EMBL" id="HIW86260.1"/>
    </source>
</evidence>
<organism evidence="1 2">
    <name type="scientific">Candidatus Eubacterium faecipullorum</name>
    <dbReference type="NCBI Taxonomy" id="2838571"/>
    <lineage>
        <taxon>Bacteria</taxon>
        <taxon>Bacillati</taxon>
        <taxon>Bacillota</taxon>
        <taxon>Clostridia</taxon>
        <taxon>Eubacteriales</taxon>
        <taxon>Eubacteriaceae</taxon>
        <taxon>Eubacterium</taxon>
    </lineage>
</organism>
<accession>A0A9D1RF68</accession>
<comment type="caution">
    <text evidence="1">The sequence shown here is derived from an EMBL/GenBank/DDBJ whole genome shotgun (WGS) entry which is preliminary data.</text>
</comment>
<reference evidence="1" key="2">
    <citation type="submission" date="2021-04" db="EMBL/GenBank/DDBJ databases">
        <authorList>
            <person name="Gilroy R."/>
        </authorList>
    </citation>
    <scope>NUCLEOTIDE SEQUENCE</scope>
    <source>
        <strain evidence="1">421</strain>
    </source>
</reference>
<protein>
    <submittedName>
        <fullName evidence="1">DUF2974 domain-containing protein</fullName>
    </submittedName>
</protein>
<name>A0A9D1RF68_9FIRM</name>
<dbReference type="EMBL" id="DXGE01000031">
    <property type="protein sequence ID" value="HIW86260.1"/>
    <property type="molecule type" value="Genomic_DNA"/>
</dbReference>
<evidence type="ECO:0000313" key="2">
    <source>
        <dbReference type="Proteomes" id="UP000824205"/>
    </source>
</evidence>
<proteinExistence type="predicted"/>
<dbReference type="Gene3D" id="3.40.50.1820">
    <property type="entry name" value="alpha/beta hydrolase"/>
    <property type="match status" value="1"/>
</dbReference>
<dbReference type="Pfam" id="PF11187">
    <property type="entry name" value="Mbeg1-like"/>
    <property type="match status" value="1"/>
</dbReference>
<dbReference type="AlphaFoldDB" id="A0A9D1RF68"/>
<gene>
    <name evidence="1" type="ORF">IAA48_07175</name>
</gene>
<sequence>MGVVFTDAEYLILSSLAYSNKLSSNKFDENGYPIKGSEIELSSLFGSLRKLACSDNEELENLLTKDGEWKEKADSYSGQYKDYKDAIDSLIEKLESHNFKISKCVNKNTADDTGFLTLAIEPEPNTDNQVFICCRGSDKMTEENKNDWVDADIALLAEETTDQQADMAEFMVGMEKYDEINITGHSLGGNLAIYGAISMNCPELINKVYSFDGPGFNDAFIAVYSDQIEALEGKISNFQNEEDIISSALNSVGEIKVVNSHGTGTFGLGHDRWLFDVNDDGSFNYVSRKTGRCYVAHEVIDRLSRKWNLSLVGGVDYLKPQSLYSNETHDFSDANKNEMIQIINSVDGAEFTSLEDWRQFSSCGWFINAAANVAKQKIEEYYEALSKANQKCKSKINTLFDTMSEIENNTAITFEDIVTNLQQIKTSLENDFIYRIRVK</sequence>